<dbReference type="Pfam" id="PF06808">
    <property type="entry name" value="DctM"/>
    <property type="match status" value="1"/>
</dbReference>
<feature type="transmembrane region" description="Helical" evidence="1">
    <location>
        <begin position="599"/>
        <end position="616"/>
    </location>
</feature>
<dbReference type="Pfam" id="PF11874">
    <property type="entry name" value="DUF3394"/>
    <property type="match status" value="1"/>
</dbReference>
<feature type="transmembrane region" description="Helical" evidence="1">
    <location>
        <begin position="572"/>
        <end position="593"/>
    </location>
</feature>
<feature type="transmembrane region" description="Helical" evidence="1">
    <location>
        <begin position="111"/>
        <end position="132"/>
    </location>
</feature>
<dbReference type="NCBIfam" id="TIGR02123">
    <property type="entry name" value="TRAP_fused"/>
    <property type="match status" value="1"/>
</dbReference>
<dbReference type="InterPro" id="IPR011853">
    <property type="entry name" value="TRAP_DctM-Dct_fused"/>
</dbReference>
<evidence type="ECO:0000313" key="3">
    <source>
        <dbReference type="EMBL" id="VAV87240.1"/>
    </source>
</evidence>
<protein>
    <submittedName>
        <fullName evidence="3">TRAP-type uncharacterized transport system, fused permease component</fullName>
    </submittedName>
</protein>
<dbReference type="PANTHER" id="PTHR43849">
    <property type="entry name" value="BLL3936 PROTEIN"/>
    <property type="match status" value="1"/>
</dbReference>
<organism evidence="3">
    <name type="scientific">hydrothermal vent metagenome</name>
    <dbReference type="NCBI Taxonomy" id="652676"/>
    <lineage>
        <taxon>unclassified sequences</taxon>
        <taxon>metagenomes</taxon>
        <taxon>ecological metagenomes</taxon>
    </lineage>
</organism>
<accession>A0A3B0R187</accession>
<evidence type="ECO:0000259" key="2">
    <source>
        <dbReference type="Pfam" id="PF06808"/>
    </source>
</evidence>
<feature type="transmembrane region" description="Helical" evidence="1">
    <location>
        <begin position="420"/>
        <end position="437"/>
    </location>
</feature>
<feature type="transmembrane region" description="Helical" evidence="1">
    <location>
        <begin position="688"/>
        <end position="714"/>
    </location>
</feature>
<feature type="transmembrane region" description="Helical" evidence="1">
    <location>
        <begin position="865"/>
        <end position="881"/>
    </location>
</feature>
<feature type="transmembrane region" description="Helical" evidence="1">
    <location>
        <begin position="138"/>
        <end position="157"/>
    </location>
</feature>
<keyword evidence="1" id="KW-1133">Transmembrane helix</keyword>
<proteinExistence type="predicted"/>
<dbReference type="InterPro" id="IPR021814">
    <property type="entry name" value="DUF3394"/>
</dbReference>
<feature type="domain" description="TRAP C4-dicarboxylate transport system permease DctM subunit" evidence="2">
    <location>
        <begin position="150"/>
        <end position="694"/>
    </location>
</feature>
<dbReference type="EMBL" id="UOEC01000025">
    <property type="protein sequence ID" value="VAV87240.1"/>
    <property type="molecule type" value="Genomic_DNA"/>
</dbReference>
<sequence>MAEAKTSTSVPANAGVPENAADMIADLDTGARVPDNWQAKMLTGVAIVWALFQIYIASNVPFMLATLTGSDIFVMNSDATRAIHLAFALFLACTAFPMFKSSSRNRIPWYDWILALGGVAVSMYLVFNQSAIADRSGLPTTADLVVSAIGISIVLVATYRALGLPMVVVASIFLVYVFFGDREFIPDAIQWKGASFGKAMWHFWMQTEGVFGQALGVSASMVFLFVLFGSLLEKAGAGSYFIQVAYALMGHLRGGPAKAAVVSSAATGLISGSSIANVVTTGTFTIPLMKRIGFSAEKAGAVEVASSTNGQLTPPVMGAAAFLMIEFVGIPYIEVVKNAFLPAIISYIALVYIVHLEACKLGLEGLPRGGPEKTRAERMMGTALGVSVFVGLALATYLLFAGSVFGFQLWPGLKAIFGDYAIQGSTVIFIAAYLYLIRSAAQFPDLELDDPNAPVTALPEAGPIAKTGYYYGLPVVVLIWCLMVERFSPGLAAFWATLSMIFVLLTQHPLKAMFRGEGFGGFGDGWQQLIDGLVAGSRNMIGIAVATGTAGIIIGTVSLTGAHQVIGEFIELISGGSLIMMLIFVALFSLVLGMGLPTTATYIVITSLMAQVIITVGAKSGLIVPLIAVHMFVFYFGIIADDTPPVGLAAFAAAAISKGDPIKTGLIGFSYDIRTAILPFLFIFNTELLLINVGPLQAVFVFIIATIAMLLFAAATQGWFISKSRIWESLAMLLIAFTLFNPGYWLNKVADPYAFVDATKLIEEAGKAPDGAVMRLRVAGESSQTFKDVETTITLPLGDKSVGDGAARLEKGSSFTFRTEDGKVFIDGIGQNPQKIVAALKEQGVDLDWEVTRLEMPTDRMPKEVFYIPALLLLALIIFLQKGREPADRARVVAARKEREAAGIEL</sequence>
<name>A0A3B0R187_9ZZZZ</name>
<gene>
    <name evidence="3" type="ORF">MNBD_ALPHA08-627</name>
</gene>
<dbReference type="AlphaFoldDB" id="A0A3B0R187"/>
<keyword evidence="1" id="KW-0472">Membrane</keyword>
<feature type="transmembrane region" description="Helical" evidence="1">
    <location>
        <begin position="379"/>
        <end position="400"/>
    </location>
</feature>
<dbReference type="PANTHER" id="PTHR43849:SF2">
    <property type="entry name" value="BLL3936 PROTEIN"/>
    <property type="match status" value="1"/>
</dbReference>
<feature type="transmembrane region" description="Helical" evidence="1">
    <location>
        <begin position="41"/>
        <end position="62"/>
    </location>
</feature>
<dbReference type="InterPro" id="IPR010656">
    <property type="entry name" value="DctM"/>
</dbReference>
<feature type="transmembrane region" description="Helical" evidence="1">
    <location>
        <begin position="162"/>
        <end position="179"/>
    </location>
</feature>
<feature type="transmembrane region" description="Helical" evidence="1">
    <location>
        <begin position="540"/>
        <end position="560"/>
    </location>
</feature>
<reference evidence="3" key="1">
    <citation type="submission" date="2018-06" db="EMBL/GenBank/DDBJ databases">
        <authorList>
            <person name="Zhirakovskaya E."/>
        </authorList>
    </citation>
    <scope>NUCLEOTIDE SEQUENCE</scope>
</reference>
<feature type="transmembrane region" description="Helical" evidence="1">
    <location>
        <begin position="623"/>
        <end position="640"/>
    </location>
</feature>
<keyword evidence="1" id="KW-0812">Transmembrane</keyword>
<feature type="transmembrane region" description="Helical" evidence="1">
    <location>
        <begin position="726"/>
        <end position="746"/>
    </location>
</feature>
<feature type="transmembrane region" description="Helical" evidence="1">
    <location>
        <begin position="82"/>
        <end position="99"/>
    </location>
</feature>
<feature type="transmembrane region" description="Helical" evidence="1">
    <location>
        <begin position="210"/>
        <end position="232"/>
    </location>
</feature>
<feature type="transmembrane region" description="Helical" evidence="1">
    <location>
        <begin position="487"/>
        <end position="505"/>
    </location>
</feature>
<evidence type="ECO:0000256" key="1">
    <source>
        <dbReference type="SAM" id="Phobius"/>
    </source>
</evidence>